<dbReference type="OrthoDB" id="1721463at2"/>
<name>A0A1M5BW88_9FIRM</name>
<keyword evidence="1" id="KW-0472">Membrane</keyword>
<evidence type="ECO:0000313" key="2">
    <source>
        <dbReference type="EMBL" id="SHF46695.1"/>
    </source>
</evidence>
<organism evidence="2 3">
    <name type="scientific">Desulfofundulus australicus DSM 11792</name>
    <dbReference type="NCBI Taxonomy" id="1121425"/>
    <lineage>
        <taxon>Bacteria</taxon>
        <taxon>Bacillati</taxon>
        <taxon>Bacillota</taxon>
        <taxon>Clostridia</taxon>
        <taxon>Eubacteriales</taxon>
        <taxon>Peptococcaceae</taxon>
        <taxon>Desulfofundulus</taxon>
    </lineage>
</organism>
<gene>
    <name evidence="2" type="ORF">SAMN02745218_02340</name>
</gene>
<dbReference type="EMBL" id="FQUW01000031">
    <property type="protein sequence ID" value="SHF46695.1"/>
    <property type="molecule type" value="Genomic_DNA"/>
</dbReference>
<keyword evidence="1" id="KW-1133">Transmembrane helix</keyword>
<reference evidence="3" key="1">
    <citation type="submission" date="2016-11" db="EMBL/GenBank/DDBJ databases">
        <authorList>
            <person name="Varghese N."/>
            <person name="Submissions S."/>
        </authorList>
    </citation>
    <scope>NUCLEOTIDE SEQUENCE [LARGE SCALE GENOMIC DNA]</scope>
    <source>
        <strain evidence="3">DSM 11792</strain>
    </source>
</reference>
<proteinExistence type="predicted"/>
<sequence>MRTKLITGLLVLVLLLVLNIPAWAGIVNVTANPDRIDMGINFSGQQISISGTAPAGSDIYVKLVSPTTDVKLNKKGKIGFLWMNTTTATVQNIPAMYLVYSSAPLERLSPALQEKMGIAPEFRMVGDRAIILEATGNQTHVLKGLQGKDYLDALFRMYEKNGLYGIKENVIQQEGEKFNLVIMLPGSSVPGNSLITAYAVKNGRILGSSSVTLNIRPVGMVRWERNTARNNALLYGVCAVLIAIVAGFVINFLFRFLEKSLASVANRLGGKLTTEKREISTEIH</sequence>
<dbReference type="Proteomes" id="UP000184196">
    <property type="component" value="Unassembled WGS sequence"/>
</dbReference>
<keyword evidence="3" id="KW-1185">Reference proteome</keyword>
<dbReference type="InterPro" id="IPR019088">
    <property type="entry name" value="CHP02186-rel_TM"/>
</dbReference>
<dbReference type="Pfam" id="PF09608">
    <property type="entry name" value="Alph_Pro_TM"/>
    <property type="match status" value="1"/>
</dbReference>
<dbReference type="RefSeq" id="WP_073166490.1">
    <property type="nucleotide sequence ID" value="NZ_FQUW01000031.1"/>
</dbReference>
<dbReference type="AlphaFoldDB" id="A0A1M5BW88"/>
<feature type="transmembrane region" description="Helical" evidence="1">
    <location>
        <begin position="232"/>
        <end position="254"/>
    </location>
</feature>
<evidence type="ECO:0000313" key="3">
    <source>
        <dbReference type="Proteomes" id="UP000184196"/>
    </source>
</evidence>
<evidence type="ECO:0000256" key="1">
    <source>
        <dbReference type="SAM" id="Phobius"/>
    </source>
</evidence>
<accession>A0A1M5BW88</accession>
<keyword evidence="1 2" id="KW-0812">Transmembrane</keyword>
<protein>
    <submittedName>
        <fullName evidence="2">Putative transmembrane protein (Alph_Pro_TM)</fullName>
    </submittedName>
</protein>